<feature type="compositionally biased region" description="Basic and acidic residues" evidence="1">
    <location>
        <begin position="308"/>
        <end position="320"/>
    </location>
</feature>
<feature type="region of interest" description="Disordered" evidence="1">
    <location>
        <begin position="404"/>
        <end position="453"/>
    </location>
</feature>
<dbReference type="AlphaFoldDB" id="A0AAW0GW19"/>
<keyword evidence="3" id="KW-1185">Reference proteome</keyword>
<organism evidence="2 3">
    <name type="scientific">Cerrena zonata</name>
    <dbReference type="NCBI Taxonomy" id="2478898"/>
    <lineage>
        <taxon>Eukaryota</taxon>
        <taxon>Fungi</taxon>
        <taxon>Dikarya</taxon>
        <taxon>Basidiomycota</taxon>
        <taxon>Agaricomycotina</taxon>
        <taxon>Agaricomycetes</taxon>
        <taxon>Polyporales</taxon>
        <taxon>Cerrenaceae</taxon>
        <taxon>Cerrena</taxon>
    </lineage>
</organism>
<dbReference type="Proteomes" id="UP001385951">
    <property type="component" value="Unassembled WGS sequence"/>
</dbReference>
<proteinExistence type="predicted"/>
<feature type="compositionally biased region" description="Basic and acidic residues" evidence="1">
    <location>
        <begin position="279"/>
        <end position="294"/>
    </location>
</feature>
<feature type="compositionally biased region" description="Basic and acidic residues" evidence="1">
    <location>
        <begin position="250"/>
        <end position="260"/>
    </location>
</feature>
<feature type="compositionally biased region" description="Acidic residues" evidence="1">
    <location>
        <begin position="295"/>
        <end position="307"/>
    </location>
</feature>
<protein>
    <recommendedName>
        <fullName evidence="4">HMG box domain-containing protein</fullName>
    </recommendedName>
</protein>
<evidence type="ECO:0000256" key="1">
    <source>
        <dbReference type="SAM" id="MobiDB-lite"/>
    </source>
</evidence>
<feature type="region of interest" description="Disordered" evidence="1">
    <location>
        <begin position="250"/>
        <end position="348"/>
    </location>
</feature>
<sequence>MLQQQQQQQQSVATQFNMSQLLNDAIKLSSPVGSKPNDEELLIQALCESEKKGGSYLTALEGMHGTNDHAANVWKDHYLDNHRRLNDMVAQRLGLRRIGFAKRPKFDDKEPLSNEYSPPLARPSKPLGRKVDLVKIKRERYPDLKRTLSPPPRSLPRRRSPSIEKIPLRCPTPPTEVIYLDAAGRAARYTEADRNYLVSYSRWRLHGEPNLTKDSLARELAEKVPHHSVESWKRHISRRDKELDAIYEEARKAVPERRESEDDTSDTSSDDEDVAESASRTHHDDNQESEKEYSDEADDEDDEEDDDKYSKHGQDSKDRGDDDTEESDHEQDVRRMSGPRKPFNEADRRVMARYIVSIPDWDDLSSKDRWGDFAQLYPQRNAHAWAQIHRTRLEEVELEVLKYRRRTNQESENGSPAGKNKRAHSEVDNDSATSSEDEAPLSKRSRHDGSSSS</sequence>
<comment type="caution">
    <text evidence="2">The sequence shown here is derived from an EMBL/GenBank/DDBJ whole genome shotgun (WGS) entry which is preliminary data.</text>
</comment>
<feature type="compositionally biased region" description="Acidic residues" evidence="1">
    <location>
        <begin position="261"/>
        <end position="275"/>
    </location>
</feature>
<dbReference type="EMBL" id="JASBNA010000002">
    <property type="protein sequence ID" value="KAK7694773.1"/>
    <property type="molecule type" value="Genomic_DNA"/>
</dbReference>
<gene>
    <name evidence="2" type="ORF">QCA50_001961</name>
</gene>
<evidence type="ECO:0008006" key="4">
    <source>
        <dbReference type="Google" id="ProtNLM"/>
    </source>
</evidence>
<name>A0AAW0GW19_9APHY</name>
<evidence type="ECO:0000313" key="2">
    <source>
        <dbReference type="EMBL" id="KAK7694773.1"/>
    </source>
</evidence>
<feature type="region of interest" description="Disordered" evidence="1">
    <location>
        <begin position="107"/>
        <end position="167"/>
    </location>
</feature>
<accession>A0AAW0GW19</accession>
<reference evidence="2 3" key="1">
    <citation type="submission" date="2022-09" db="EMBL/GenBank/DDBJ databases">
        <authorList>
            <person name="Palmer J.M."/>
        </authorList>
    </citation>
    <scope>NUCLEOTIDE SEQUENCE [LARGE SCALE GENOMIC DNA]</scope>
    <source>
        <strain evidence="2 3">DSM 7382</strain>
    </source>
</reference>
<feature type="compositionally biased region" description="Basic and acidic residues" evidence="1">
    <location>
        <begin position="129"/>
        <end position="146"/>
    </location>
</feature>
<evidence type="ECO:0000313" key="3">
    <source>
        <dbReference type="Proteomes" id="UP001385951"/>
    </source>
</evidence>